<evidence type="ECO:0000256" key="7">
    <source>
        <dbReference type="SAM" id="Coils"/>
    </source>
</evidence>
<feature type="coiled-coil region" evidence="7">
    <location>
        <begin position="7"/>
        <end position="58"/>
    </location>
</feature>
<accession>A0A919CN18</accession>
<dbReference type="Proteomes" id="UP000644693">
    <property type="component" value="Unassembled WGS sequence"/>
</dbReference>
<evidence type="ECO:0000256" key="2">
    <source>
        <dbReference type="ARBA" id="ARBA00022490"/>
    </source>
</evidence>
<evidence type="ECO:0000256" key="6">
    <source>
        <dbReference type="NCBIfam" id="TIGR01280"/>
    </source>
</evidence>
<reference evidence="8" key="2">
    <citation type="submission" date="2020-09" db="EMBL/GenBank/DDBJ databases">
        <authorList>
            <person name="Sun Q."/>
            <person name="Kim S."/>
        </authorList>
    </citation>
    <scope>NUCLEOTIDE SEQUENCE</scope>
    <source>
        <strain evidence="8">KCTC 23430</strain>
    </source>
</reference>
<dbReference type="RefSeq" id="WP_189478730.1">
    <property type="nucleotide sequence ID" value="NZ_BMYM01000005.1"/>
</dbReference>
<evidence type="ECO:0000256" key="3">
    <source>
        <dbReference type="ARBA" id="ARBA00022722"/>
    </source>
</evidence>
<evidence type="ECO:0000256" key="5">
    <source>
        <dbReference type="ARBA" id="ARBA00022839"/>
    </source>
</evidence>
<dbReference type="PANTHER" id="PTHR34137">
    <property type="entry name" value="EXODEOXYRIBONUCLEASE 7 SMALL SUBUNIT"/>
    <property type="match status" value="1"/>
</dbReference>
<reference evidence="8" key="1">
    <citation type="journal article" date="2014" name="Int. J. Syst. Evol. Microbiol.">
        <title>Complete genome sequence of Corynebacterium casei LMG S-19264T (=DSM 44701T), isolated from a smear-ripened cheese.</title>
        <authorList>
            <consortium name="US DOE Joint Genome Institute (JGI-PGF)"/>
            <person name="Walter F."/>
            <person name="Albersmeier A."/>
            <person name="Kalinowski J."/>
            <person name="Ruckert C."/>
        </authorList>
    </citation>
    <scope>NUCLEOTIDE SEQUENCE</scope>
    <source>
        <strain evidence="8">KCTC 23430</strain>
    </source>
</reference>
<evidence type="ECO:0000313" key="8">
    <source>
        <dbReference type="EMBL" id="GHD39366.1"/>
    </source>
</evidence>
<dbReference type="InterPro" id="IPR037004">
    <property type="entry name" value="Exonuc_VII_ssu_sf"/>
</dbReference>
<keyword evidence="5" id="KW-0269">Exonuclease</keyword>
<keyword evidence="9" id="KW-1185">Reference proteome</keyword>
<dbReference type="AlphaFoldDB" id="A0A919CN18"/>
<comment type="similarity">
    <text evidence="1">Belongs to the XseB family.</text>
</comment>
<keyword evidence="7" id="KW-0175">Coiled coil</keyword>
<organism evidence="8 9">
    <name type="scientific">Parahalioglobus pacificus</name>
    <dbReference type="NCBI Taxonomy" id="930806"/>
    <lineage>
        <taxon>Bacteria</taxon>
        <taxon>Pseudomonadati</taxon>
        <taxon>Pseudomonadota</taxon>
        <taxon>Gammaproteobacteria</taxon>
        <taxon>Cellvibrionales</taxon>
        <taxon>Halieaceae</taxon>
        <taxon>Parahalioglobus</taxon>
    </lineage>
</organism>
<proteinExistence type="inferred from homology"/>
<evidence type="ECO:0000256" key="1">
    <source>
        <dbReference type="ARBA" id="ARBA00009998"/>
    </source>
</evidence>
<gene>
    <name evidence="8" type="ORF">GCM10007053_30740</name>
</gene>
<dbReference type="GO" id="GO:0009318">
    <property type="term" value="C:exodeoxyribonuclease VII complex"/>
    <property type="evidence" value="ECO:0007669"/>
    <property type="project" value="UniProtKB-UniRule"/>
</dbReference>
<dbReference type="PANTHER" id="PTHR34137:SF1">
    <property type="entry name" value="EXODEOXYRIBONUCLEASE 7 SMALL SUBUNIT"/>
    <property type="match status" value="1"/>
</dbReference>
<keyword evidence="4" id="KW-0378">Hydrolase</keyword>
<dbReference type="InterPro" id="IPR003761">
    <property type="entry name" value="Exonuc_VII_S"/>
</dbReference>
<dbReference type="NCBIfam" id="TIGR01280">
    <property type="entry name" value="xseB"/>
    <property type="match status" value="1"/>
</dbReference>
<dbReference type="GO" id="GO:0006308">
    <property type="term" value="P:DNA catabolic process"/>
    <property type="evidence" value="ECO:0007669"/>
    <property type="project" value="UniProtKB-UniRule"/>
</dbReference>
<dbReference type="EMBL" id="BMYM01000005">
    <property type="protein sequence ID" value="GHD39366.1"/>
    <property type="molecule type" value="Genomic_DNA"/>
</dbReference>
<evidence type="ECO:0000313" key="9">
    <source>
        <dbReference type="Proteomes" id="UP000644693"/>
    </source>
</evidence>
<protein>
    <recommendedName>
        <fullName evidence="6">Exodeoxyribonuclease VII small subunit</fullName>
        <ecNumber evidence="6">3.1.11.6</ecNumber>
    </recommendedName>
</protein>
<dbReference type="SUPFAM" id="SSF116842">
    <property type="entry name" value="XseB-like"/>
    <property type="match status" value="1"/>
</dbReference>
<comment type="caution">
    <text evidence="8">The sequence shown here is derived from an EMBL/GenBank/DDBJ whole genome shotgun (WGS) entry which is preliminary data.</text>
</comment>
<dbReference type="GO" id="GO:0005829">
    <property type="term" value="C:cytosol"/>
    <property type="evidence" value="ECO:0007669"/>
    <property type="project" value="TreeGrafter"/>
</dbReference>
<sequence length="60" mass="6999">MDIEKNIKKLEAILEKMEKETVSIEESMALYTEAVTLLRTTQDRLSEIEQKIINLDDDND</sequence>
<evidence type="ECO:0000256" key="4">
    <source>
        <dbReference type="ARBA" id="ARBA00022801"/>
    </source>
</evidence>
<dbReference type="Pfam" id="PF02609">
    <property type="entry name" value="Exonuc_VII_S"/>
    <property type="match status" value="1"/>
</dbReference>
<dbReference type="GO" id="GO:0008855">
    <property type="term" value="F:exodeoxyribonuclease VII activity"/>
    <property type="evidence" value="ECO:0007669"/>
    <property type="project" value="UniProtKB-UniRule"/>
</dbReference>
<dbReference type="EC" id="3.1.11.6" evidence="6"/>
<keyword evidence="3" id="KW-0540">Nuclease</keyword>
<dbReference type="Gene3D" id="1.10.287.1040">
    <property type="entry name" value="Exonuclease VII, small subunit"/>
    <property type="match status" value="1"/>
</dbReference>
<name>A0A919CN18_9GAMM</name>
<keyword evidence="2" id="KW-0963">Cytoplasm</keyword>